<dbReference type="EMBL" id="BTFZ01000011">
    <property type="protein sequence ID" value="GMM37341.1"/>
    <property type="molecule type" value="Genomic_DNA"/>
</dbReference>
<proteinExistence type="predicted"/>
<dbReference type="Proteomes" id="UP001360560">
    <property type="component" value="Unassembled WGS sequence"/>
</dbReference>
<protein>
    <recommendedName>
        <fullName evidence="3">N-acetyltransferase domain-containing protein</fullName>
    </recommendedName>
</protein>
<dbReference type="InterPro" id="IPR016181">
    <property type="entry name" value="Acyl_CoA_acyltransferase"/>
</dbReference>
<keyword evidence="2" id="KW-1185">Reference proteome</keyword>
<comment type="caution">
    <text evidence="1">The sequence shown here is derived from an EMBL/GenBank/DDBJ whole genome shotgun (WGS) entry which is preliminary data.</text>
</comment>
<evidence type="ECO:0000313" key="1">
    <source>
        <dbReference type="EMBL" id="GMM37341.1"/>
    </source>
</evidence>
<dbReference type="AlphaFoldDB" id="A0AAV5QS30"/>
<dbReference type="PANTHER" id="PTHR42791:SF1">
    <property type="entry name" value="N-ACETYLTRANSFERASE DOMAIN-CONTAINING PROTEIN"/>
    <property type="match status" value="1"/>
</dbReference>
<accession>A0AAV5QS30</accession>
<dbReference type="GeneID" id="90075316"/>
<sequence length="323" mass="37348">MSRKTSDESCNGPNYEIALLDYGDYKQAAKTLYHSFKNDLFTNYYFHHLAKIHIDQSVIERLKYDLMKQQLKYYLSHRERYLCVGIKDGLSSNLICVSIWKMPESSYLLKRRRNVFAGSSSPTANKQQSSFFSRSIKNKLLSLNVQFKIGSSGARKMNRVNNITNYTENGVLDIQNDQLFYQLFLIGTHPSYQKNGYASILINYMIDYITKDYTLLERKMGNSVVENISNCDYDNSDKSKPPIIVEASTLKNYNFYKQKFGFTPFAGIYINDADVNSMIKIFSNDEKSGKYLDDIEDINNVQYFKINTMILNRSCSDVVKVVA</sequence>
<name>A0AAV5QS30_9ASCO</name>
<gene>
    <name evidence="1" type="ORF">DASC09_046660</name>
</gene>
<dbReference type="SUPFAM" id="SSF55729">
    <property type="entry name" value="Acyl-CoA N-acyltransferases (Nat)"/>
    <property type="match status" value="1"/>
</dbReference>
<dbReference type="PANTHER" id="PTHR42791">
    <property type="entry name" value="GNAT FAMILY ACETYLTRANSFERASE"/>
    <property type="match status" value="1"/>
</dbReference>
<evidence type="ECO:0008006" key="3">
    <source>
        <dbReference type="Google" id="ProtNLM"/>
    </source>
</evidence>
<dbReference type="Gene3D" id="3.40.630.30">
    <property type="match status" value="1"/>
</dbReference>
<reference evidence="1 2" key="1">
    <citation type="journal article" date="2023" name="Elife">
        <title>Identification of key yeast species and microbe-microbe interactions impacting larval growth of Drosophila in the wild.</title>
        <authorList>
            <person name="Mure A."/>
            <person name="Sugiura Y."/>
            <person name="Maeda R."/>
            <person name="Honda K."/>
            <person name="Sakurai N."/>
            <person name="Takahashi Y."/>
            <person name="Watada M."/>
            <person name="Katoh T."/>
            <person name="Gotoh A."/>
            <person name="Gotoh Y."/>
            <person name="Taniguchi I."/>
            <person name="Nakamura K."/>
            <person name="Hayashi T."/>
            <person name="Katayama T."/>
            <person name="Uemura T."/>
            <person name="Hattori Y."/>
        </authorList>
    </citation>
    <scope>NUCLEOTIDE SEQUENCE [LARGE SCALE GENOMIC DNA]</scope>
    <source>
        <strain evidence="1 2">SC-9</strain>
    </source>
</reference>
<evidence type="ECO:0000313" key="2">
    <source>
        <dbReference type="Proteomes" id="UP001360560"/>
    </source>
</evidence>
<dbReference type="RefSeq" id="XP_064854337.1">
    <property type="nucleotide sequence ID" value="XM_064998265.1"/>
</dbReference>
<organism evidence="1 2">
    <name type="scientific">Saccharomycopsis crataegensis</name>
    <dbReference type="NCBI Taxonomy" id="43959"/>
    <lineage>
        <taxon>Eukaryota</taxon>
        <taxon>Fungi</taxon>
        <taxon>Dikarya</taxon>
        <taxon>Ascomycota</taxon>
        <taxon>Saccharomycotina</taxon>
        <taxon>Saccharomycetes</taxon>
        <taxon>Saccharomycopsidaceae</taxon>
        <taxon>Saccharomycopsis</taxon>
    </lineage>
</organism>
<dbReference type="InterPro" id="IPR052523">
    <property type="entry name" value="Trichothecene_AcTrans"/>
</dbReference>